<dbReference type="EMBL" id="JAQQWM010000003">
    <property type="protein sequence ID" value="KAK8071666.1"/>
    <property type="molecule type" value="Genomic_DNA"/>
</dbReference>
<comment type="caution">
    <text evidence="1">The sequence shown here is derived from an EMBL/GenBank/DDBJ whole genome shotgun (WGS) entry which is preliminary data.</text>
</comment>
<dbReference type="Proteomes" id="UP001446871">
    <property type="component" value="Unassembled WGS sequence"/>
</dbReference>
<gene>
    <name evidence="1" type="ORF">PG996_005014</name>
</gene>
<evidence type="ECO:0000313" key="2">
    <source>
        <dbReference type="Proteomes" id="UP001446871"/>
    </source>
</evidence>
<proteinExistence type="predicted"/>
<dbReference type="InterPro" id="IPR008928">
    <property type="entry name" value="6-hairpin_glycosidase_sf"/>
</dbReference>
<protein>
    <submittedName>
        <fullName evidence="1">Uncharacterized protein</fullName>
    </submittedName>
</protein>
<sequence length="430" mass="48674">MLTHGRNVSYDIPDPDLPEISQWLIGNPNRANLGRIGLKFKGRSLLASDISEPWQELHLWNGFITSKFRVDGTPVEVVTQADLDTDAVAFEIESDLIASGDLEIEFDFPYPPIHGAEHKYEVFAGVYDFPLNHTTELVLDSEQSRSDASVAHIYHEMQETKYYVNLLWEASEACSSPPPTLHRNEPPGSTSKTAHRYTLAPGPRARLAFTAHFSPVKQIPAPPALIRVRSSAAWTAYWSEGGFVDVVTGSSNPNATELQRRIVLSQYHVRVNSASSRHQQPPQESGLLNNGWYGKFHMEMVVWHCAHWATWGRQYIFDGIFPGIYDRFLESSLERARRMGWAGARWPKMTESVTGRSSPGAINGLLMWQQVSTTSTFITEFRMGIPRWEDRIRLMINVKNIARSPIPCTLPCWLTKARPREKRWSVGTLS</sequence>
<name>A0ABR1VKA4_9PEZI</name>
<dbReference type="SUPFAM" id="SSF48208">
    <property type="entry name" value="Six-hairpin glycosidases"/>
    <property type="match status" value="1"/>
</dbReference>
<accession>A0ABR1VKA4</accession>
<keyword evidence="2" id="KW-1185">Reference proteome</keyword>
<organism evidence="1 2">
    <name type="scientific">Apiospora saccharicola</name>
    <dbReference type="NCBI Taxonomy" id="335842"/>
    <lineage>
        <taxon>Eukaryota</taxon>
        <taxon>Fungi</taxon>
        <taxon>Dikarya</taxon>
        <taxon>Ascomycota</taxon>
        <taxon>Pezizomycotina</taxon>
        <taxon>Sordariomycetes</taxon>
        <taxon>Xylariomycetidae</taxon>
        <taxon>Amphisphaeriales</taxon>
        <taxon>Apiosporaceae</taxon>
        <taxon>Apiospora</taxon>
    </lineage>
</organism>
<reference evidence="1 2" key="1">
    <citation type="submission" date="2023-01" db="EMBL/GenBank/DDBJ databases">
        <title>Analysis of 21 Apiospora genomes using comparative genomics revels a genus with tremendous synthesis potential of carbohydrate active enzymes and secondary metabolites.</title>
        <authorList>
            <person name="Sorensen T."/>
        </authorList>
    </citation>
    <scope>NUCLEOTIDE SEQUENCE [LARGE SCALE GENOMIC DNA]</scope>
    <source>
        <strain evidence="1 2">CBS 83171</strain>
    </source>
</reference>
<evidence type="ECO:0000313" key="1">
    <source>
        <dbReference type="EMBL" id="KAK8071666.1"/>
    </source>
</evidence>